<dbReference type="Proteomes" id="UP001165190">
    <property type="component" value="Unassembled WGS sequence"/>
</dbReference>
<proteinExistence type="predicted"/>
<feature type="region of interest" description="Disordered" evidence="1">
    <location>
        <begin position="117"/>
        <end position="143"/>
    </location>
</feature>
<reference evidence="2" key="1">
    <citation type="submission" date="2023-05" db="EMBL/GenBank/DDBJ databases">
        <title>Genome and transcriptome analyses reveal genes involved in the formation of fine ridges on petal epidermal cells in Hibiscus trionum.</title>
        <authorList>
            <person name="Koshimizu S."/>
            <person name="Masuda S."/>
            <person name="Ishii T."/>
            <person name="Shirasu K."/>
            <person name="Hoshino A."/>
            <person name="Arita M."/>
        </authorList>
    </citation>
    <scope>NUCLEOTIDE SEQUENCE</scope>
    <source>
        <strain evidence="2">Hamamatsu line</strain>
    </source>
</reference>
<dbReference type="EMBL" id="BSYR01000004">
    <property type="protein sequence ID" value="GMI66026.1"/>
    <property type="molecule type" value="Genomic_DNA"/>
</dbReference>
<evidence type="ECO:0000256" key="1">
    <source>
        <dbReference type="SAM" id="MobiDB-lite"/>
    </source>
</evidence>
<dbReference type="OrthoDB" id="765769at2759"/>
<keyword evidence="3" id="KW-1185">Reference proteome</keyword>
<protein>
    <submittedName>
        <fullName evidence="2">Uncharacterized protein</fullName>
    </submittedName>
</protein>
<evidence type="ECO:0000313" key="3">
    <source>
        <dbReference type="Proteomes" id="UP001165190"/>
    </source>
</evidence>
<gene>
    <name evidence="2" type="ORF">HRI_000271900</name>
</gene>
<dbReference type="AlphaFoldDB" id="A0A9W7GXU4"/>
<organism evidence="2 3">
    <name type="scientific">Hibiscus trionum</name>
    <name type="common">Flower of an hour</name>
    <dbReference type="NCBI Taxonomy" id="183268"/>
    <lineage>
        <taxon>Eukaryota</taxon>
        <taxon>Viridiplantae</taxon>
        <taxon>Streptophyta</taxon>
        <taxon>Embryophyta</taxon>
        <taxon>Tracheophyta</taxon>
        <taxon>Spermatophyta</taxon>
        <taxon>Magnoliopsida</taxon>
        <taxon>eudicotyledons</taxon>
        <taxon>Gunneridae</taxon>
        <taxon>Pentapetalae</taxon>
        <taxon>rosids</taxon>
        <taxon>malvids</taxon>
        <taxon>Malvales</taxon>
        <taxon>Malvaceae</taxon>
        <taxon>Malvoideae</taxon>
        <taxon>Hibiscus</taxon>
    </lineage>
</organism>
<evidence type="ECO:0000313" key="2">
    <source>
        <dbReference type="EMBL" id="GMI66026.1"/>
    </source>
</evidence>
<sequence>MGTATSTARHRRLQMNIDKDMSCSSIDFVGSSDSLGLNWGGKWQQSKEIEEQNASTNISETRIEVDSQHPIPFSTLEPAITSGGCSGSRNGTGPFISVQDQEVLNWTSESESLTKFGMGLSDSASSKPAGETNRKLLTTTTKV</sequence>
<accession>A0A9W7GXU4</accession>
<name>A0A9W7GXU4_HIBTR</name>
<comment type="caution">
    <text evidence="2">The sequence shown here is derived from an EMBL/GenBank/DDBJ whole genome shotgun (WGS) entry which is preliminary data.</text>
</comment>